<dbReference type="Pfam" id="PF03972">
    <property type="entry name" value="MmgE_PrpD_N"/>
    <property type="match status" value="1"/>
</dbReference>
<keyword evidence="4" id="KW-1185">Reference proteome</keyword>
<feature type="domain" description="MmgE/PrpD N-terminal" evidence="2">
    <location>
        <begin position="41"/>
        <end position="275"/>
    </location>
</feature>
<evidence type="ECO:0000256" key="1">
    <source>
        <dbReference type="ARBA" id="ARBA00006174"/>
    </source>
</evidence>
<dbReference type="Proteomes" id="UP000224006">
    <property type="component" value="Chromosome VI"/>
</dbReference>
<dbReference type="PANTHER" id="PTHR16943">
    <property type="entry name" value="2-METHYLCITRATE DEHYDRATASE-RELATED"/>
    <property type="match status" value="1"/>
</dbReference>
<dbReference type="InterPro" id="IPR042183">
    <property type="entry name" value="MmgE/PrpD_sf_1"/>
</dbReference>
<dbReference type="InterPro" id="IPR036148">
    <property type="entry name" value="MmgE/PrpD_sf"/>
</dbReference>
<dbReference type="SUPFAM" id="SSF103378">
    <property type="entry name" value="2-methylcitrate dehydratase PrpD"/>
    <property type="match status" value="1"/>
</dbReference>
<protein>
    <submittedName>
        <fullName evidence="3">MmgE/PrpD family protein</fullName>
    </submittedName>
</protein>
<sequence>MPSQAGFGAGEAEYAVLPRNSNQALGIAQYAIDFLGGKYGDNVSARVYERVRLFHTDSVVCGVSALALKTNAPTILREEALEYSCDSGARVFGSLARSHPEKAIAANCAAVREWDANGTVFGFNPKLPEHRAGEFGHNDFYPVVVAAAHAGAKDVDGRKALRAMLCLDEIRGRLAEVFSLKSFKVDHVVHGAIASAAVYGALLGATAEQIESAIGLSVAHYIPWRAIRAGKQLSDSKGSSAGLAAEAAVLSMRRAMRGFVGPRDIFRNPESVFRANVRTAGDSPFDLILAHSGEDFAVARMHFKLGLYEHQSAGALEGVLRLLMENPVLYKEPSRIKSVTVTAYEPAFGVIGDVAKRDPQTRQSADHSMVYVISTLMRKAIEAEEIPPDLDGAWMALMLTPFDYSKEAIAHPTTRALMNNTHFKHGGPEYDAKYPEGIPTSVAVELSDGQTLEGPLVMFPAGHAANTEADLMKILSHKFRTMVAIAMEREDAEAFLAKLDNLPALSNEELQTLYYFPSLKSLAPID</sequence>
<dbReference type="InterPro" id="IPR005656">
    <property type="entry name" value="MmgE_PrpD"/>
</dbReference>
<evidence type="ECO:0000259" key="2">
    <source>
        <dbReference type="Pfam" id="PF03972"/>
    </source>
</evidence>
<evidence type="ECO:0000313" key="4">
    <source>
        <dbReference type="Proteomes" id="UP000224006"/>
    </source>
</evidence>
<accession>A0A2A9MGU7</accession>
<dbReference type="STRING" id="94643.A0A2A9MGU7"/>
<comment type="caution">
    <text evidence="3">The sequence shown here is derived from an EMBL/GenBank/DDBJ whole genome shotgun (WGS) entry which is preliminary data.</text>
</comment>
<dbReference type="PANTHER" id="PTHR16943:SF8">
    <property type="entry name" value="2-METHYLCITRATE DEHYDRATASE"/>
    <property type="match status" value="1"/>
</dbReference>
<dbReference type="VEuPathDB" id="ToxoDB:BESB_066830"/>
<evidence type="ECO:0000313" key="3">
    <source>
        <dbReference type="EMBL" id="PFH34650.1"/>
    </source>
</evidence>
<organism evidence="3 4">
    <name type="scientific">Besnoitia besnoiti</name>
    <name type="common">Apicomplexan protozoan</name>
    <dbReference type="NCBI Taxonomy" id="94643"/>
    <lineage>
        <taxon>Eukaryota</taxon>
        <taxon>Sar</taxon>
        <taxon>Alveolata</taxon>
        <taxon>Apicomplexa</taxon>
        <taxon>Conoidasida</taxon>
        <taxon>Coccidia</taxon>
        <taxon>Eucoccidiorida</taxon>
        <taxon>Eimeriorina</taxon>
        <taxon>Sarcocystidae</taxon>
        <taxon>Besnoitia</taxon>
    </lineage>
</organism>
<dbReference type="RefSeq" id="XP_029218659.1">
    <property type="nucleotide sequence ID" value="XM_029365076.1"/>
</dbReference>
<comment type="similarity">
    <text evidence="1">Belongs to the PrpD family.</text>
</comment>
<reference evidence="3 4" key="1">
    <citation type="submission" date="2017-09" db="EMBL/GenBank/DDBJ databases">
        <title>Genome sequencing of Besnoitia besnoiti strain Bb-Ger1.</title>
        <authorList>
            <person name="Schares G."/>
            <person name="Venepally P."/>
            <person name="Lorenzi H.A."/>
        </authorList>
    </citation>
    <scope>NUCLEOTIDE SEQUENCE [LARGE SCALE GENOMIC DNA]</scope>
    <source>
        <strain evidence="3 4">Bb-Ger1</strain>
    </source>
</reference>
<dbReference type="AlphaFoldDB" id="A0A2A9MGU7"/>
<dbReference type="OrthoDB" id="2018073at2759"/>
<gene>
    <name evidence="3" type="ORF">BESB_066830</name>
</gene>
<name>A0A2A9MGU7_BESBE</name>
<dbReference type="InterPro" id="IPR045336">
    <property type="entry name" value="MmgE_PrpD_N"/>
</dbReference>
<dbReference type="GeneID" id="40311609"/>
<dbReference type="Gene3D" id="1.10.4100.10">
    <property type="entry name" value="2-methylcitrate dehydratase PrpD"/>
    <property type="match status" value="1"/>
</dbReference>
<dbReference type="GO" id="GO:0016829">
    <property type="term" value="F:lyase activity"/>
    <property type="evidence" value="ECO:0007669"/>
    <property type="project" value="InterPro"/>
</dbReference>
<proteinExistence type="inferred from homology"/>
<dbReference type="KEGG" id="bbes:BESB_066830"/>
<dbReference type="EMBL" id="NWUJ01000006">
    <property type="protein sequence ID" value="PFH34650.1"/>
    <property type="molecule type" value="Genomic_DNA"/>
</dbReference>